<dbReference type="PANTHER" id="PTHR21071">
    <property type="entry name" value="UDP-N-ACETYLENOLPYRUVOYLGLUCOSAMINE REDUCTASE"/>
    <property type="match status" value="1"/>
</dbReference>
<name>A0A8J7U800_9BACT</name>
<reference evidence="21" key="1">
    <citation type="submission" date="2021-03" db="EMBL/GenBank/DDBJ databases">
        <authorList>
            <person name="Wang G."/>
        </authorList>
    </citation>
    <scope>NUCLEOTIDE SEQUENCE</scope>
    <source>
        <strain evidence="21">KCTC 12899</strain>
    </source>
</reference>
<evidence type="ECO:0000256" key="12">
    <source>
        <dbReference type="ARBA" id="ARBA00022960"/>
    </source>
</evidence>
<dbReference type="InterPro" id="IPR011601">
    <property type="entry name" value="MurB_C"/>
</dbReference>
<dbReference type="GO" id="GO:0005829">
    <property type="term" value="C:cytosol"/>
    <property type="evidence" value="ECO:0007669"/>
    <property type="project" value="TreeGrafter"/>
</dbReference>
<dbReference type="InterPro" id="IPR003170">
    <property type="entry name" value="MurB"/>
</dbReference>
<dbReference type="Pfam" id="PF01565">
    <property type="entry name" value="FAD_binding_4"/>
    <property type="match status" value="1"/>
</dbReference>
<evidence type="ECO:0000256" key="18">
    <source>
        <dbReference type="ARBA" id="ARBA00048914"/>
    </source>
</evidence>
<dbReference type="EC" id="1.3.1.98" evidence="5 19"/>
<evidence type="ECO:0000256" key="9">
    <source>
        <dbReference type="ARBA" id="ARBA00022630"/>
    </source>
</evidence>
<organism evidence="21 22">
    <name type="scientific">Acanthopleuribacter pedis</name>
    <dbReference type="NCBI Taxonomy" id="442870"/>
    <lineage>
        <taxon>Bacteria</taxon>
        <taxon>Pseudomonadati</taxon>
        <taxon>Acidobacteriota</taxon>
        <taxon>Holophagae</taxon>
        <taxon>Acanthopleuribacterales</taxon>
        <taxon>Acanthopleuribacteraceae</taxon>
        <taxon>Acanthopleuribacter</taxon>
    </lineage>
</organism>
<evidence type="ECO:0000256" key="1">
    <source>
        <dbReference type="ARBA" id="ARBA00001974"/>
    </source>
</evidence>
<keyword evidence="14 19" id="KW-0560">Oxidoreductase</keyword>
<evidence type="ECO:0000313" key="21">
    <source>
        <dbReference type="EMBL" id="MBO1323053.1"/>
    </source>
</evidence>
<evidence type="ECO:0000256" key="7">
    <source>
        <dbReference type="ARBA" id="ARBA00022490"/>
    </source>
</evidence>
<dbReference type="Gene3D" id="3.90.78.10">
    <property type="entry name" value="UDP-N-acetylenolpyruvoylglucosamine reductase, C-terminal domain"/>
    <property type="match status" value="1"/>
</dbReference>
<dbReference type="GO" id="GO:0009252">
    <property type="term" value="P:peptidoglycan biosynthetic process"/>
    <property type="evidence" value="ECO:0007669"/>
    <property type="project" value="UniProtKB-UniRule"/>
</dbReference>
<dbReference type="InterPro" id="IPR016166">
    <property type="entry name" value="FAD-bd_PCMH"/>
</dbReference>
<evidence type="ECO:0000256" key="15">
    <source>
        <dbReference type="ARBA" id="ARBA00023306"/>
    </source>
</evidence>
<dbReference type="PROSITE" id="PS51387">
    <property type="entry name" value="FAD_PCMH"/>
    <property type="match status" value="1"/>
</dbReference>
<accession>A0A8J7U800</accession>
<dbReference type="EMBL" id="JAFREP010000048">
    <property type="protein sequence ID" value="MBO1323053.1"/>
    <property type="molecule type" value="Genomic_DNA"/>
</dbReference>
<dbReference type="SUPFAM" id="SSF56176">
    <property type="entry name" value="FAD-binding/transporter-associated domain-like"/>
    <property type="match status" value="1"/>
</dbReference>
<dbReference type="NCBIfam" id="TIGR00179">
    <property type="entry name" value="murB"/>
    <property type="match status" value="1"/>
</dbReference>
<dbReference type="GO" id="GO:0008762">
    <property type="term" value="F:UDP-N-acetylmuramate dehydrogenase activity"/>
    <property type="evidence" value="ECO:0007669"/>
    <property type="project" value="UniProtKB-UniRule"/>
</dbReference>
<dbReference type="RefSeq" id="WP_207863025.1">
    <property type="nucleotide sequence ID" value="NZ_JAFREP010000048.1"/>
</dbReference>
<evidence type="ECO:0000256" key="17">
    <source>
        <dbReference type="ARBA" id="ARBA00031026"/>
    </source>
</evidence>
<comment type="function">
    <text evidence="2 19">Cell wall formation.</text>
</comment>
<feature type="domain" description="FAD-binding PCMH-type" evidence="20">
    <location>
        <begin position="25"/>
        <end position="198"/>
    </location>
</feature>
<evidence type="ECO:0000256" key="8">
    <source>
        <dbReference type="ARBA" id="ARBA00022618"/>
    </source>
</evidence>
<evidence type="ECO:0000256" key="2">
    <source>
        <dbReference type="ARBA" id="ARBA00003921"/>
    </source>
</evidence>
<dbReference type="HAMAP" id="MF_00037">
    <property type="entry name" value="MurB"/>
    <property type="match status" value="1"/>
</dbReference>
<evidence type="ECO:0000313" key="22">
    <source>
        <dbReference type="Proteomes" id="UP000664417"/>
    </source>
</evidence>
<evidence type="ECO:0000259" key="20">
    <source>
        <dbReference type="PROSITE" id="PS51387"/>
    </source>
</evidence>
<dbReference type="AlphaFoldDB" id="A0A8J7U800"/>
<dbReference type="PANTHER" id="PTHR21071:SF4">
    <property type="entry name" value="UDP-N-ACETYLENOLPYRUVOYLGLUCOSAMINE REDUCTASE"/>
    <property type="match status" value="1"/>
</dbReference>
<dbReference type="NCBIfam" id="NF000755">
    <property type="entry name" value="PRK00046.1"/>
    <property type="match status" value="1"/>
</dbReference>
<keyword evidence="8 19" id="KW-0132">Cell division</keyword>
<dbReference type="Pfam" id="PF02873">
    <property type="entry name" value="MurB_C"/>
    <property type="match status" value="1"/>
</dbReference>
<evidence type="ECO:0000256" key="10">
    <source>
        <dbReference type="ARBA" id="ARBA00022827"/>
    </source>
</evidence>
<comment type="catalytic activity">
    <reaction evidence="18 19">
        <text>UDP-N-acetyl-alpha-D-muramate + NADP(+) = UDP-N-acetyl-3-O-(1-carboxyvinyl)-alpha-D-glucosamine + NADPH + H(+)</text>
        <dbReference type="Rhea" id="RHEA:12248"/>
        <dbReference type="ChEBI" id="CHEBI:15378"/>
        <dbReference type="ChEBI" id="CHEBI:57783"/>
        <dbReference type="ChEBI" id="CHEBI:58349"/>
        <dbReference type="ChEBI" id="CHEBI:68483"/>
        <dbReference type="ChEBI" id="CHEBI:70757"/>
        <dbReference type="EC" id="1.3.1.98"/>
    </reaction>
</comment>
<dbReference type="SUPFAM" id="SSF56194">
    <property type="entry name" value="Uridine diphospho-N-Acetylenolpyruvylglucosamine reductase, MurB, C-terminal domain"/>
    <property type="match status" value="1"/>
</dbReference>
<dbReference type="GO" id="GO:0071949">
    <property type="term" value="F:FAD binding"/>
    <property type="evidence" value="ECO:0007669"/>
    <property type="project" value="InterPro"/>
</dbReference>
<dbReference type="InterPro" id="IPR036318">
    <property type="entry name" value="FAD-bd_PCMH-like_sf"/>
</dbReference>
<keyword evidence="10 19" id="KW-0274">FAD</keyword>
<keyword evidence="15 19" id="KW-0131">Cell cycle</keyword>
<feature type="active site" description="Proton donor" evidence="19">
    <location>
        <position position="248"/>
    </location>
</feature>
<dbReference type="NCBIfam" id="NF010478">
    <property type="entry name" value="PRK13903.1"/>
    <property type="match status" value="1"/>
</dbReference>
<feature type="active site" evidence="19">
    <location>
        <position position="346"/>
    </location>
</feature>
<keyword evidence="9 19" id="KW-0285">Flavoprotein</keyword>
<dbReference type="Proteomes" id="UP000664417">
    <property type="component" value="Unassembled WGS sequence"/>
</dbReference>
<keyword evidence="22" id="KW-1185">Reference proteome</keyword>
<keyword evidence="12 19" id="KW-0133">Cell shape</keyword>
<comment type="subcellular location">
    <subcellularLocation>
        <location evidence="3 19">Cytoplasm</location>
    </subcellularLocation>
</comment>
<evidence type="ECO:0000256" key="5">
    <source>
        <dbReference type="ARBA" id="ARBA00012518"/>
    </source>
</evidence>
<comment type="similarity">
    <text evidence="19">Belongs to the MurB family.</text>
</comment>
<dbReference type="GO" id="GO:0008360">
    <property type="term" value="P:regulation of cell shape"/>
    <property type="evidence" value="ECO:0007669"/>
    <property type="project" value="UniProtKB-KW"/>
</dbReference>
<evidence type="ECO:0000256" key="14">
    <source>
        <dbReference type="ARBA" id="ARBA00023002"/>
    </source>
</evidence>
<keyword evidence="11 19" id="KW-0521">NADP</keyword>
<dbReference type="Gene3D" id="3.30.465.10">
    <property type="match status" value="1"/>
</dbReference>
<sequence length="360" mass="38743">MVDPLSQNRLGIQEQVPLAPMTTIGIGGPAKYFAAAHTREQLQALIAWARARDLAFFVLGGGSNLLFGDDGFNGLVIHMQLKGIDSVPLDDGRVRVTAAAGENWDAFTAYCVAKGWAGISCLSGIPGLVGAAPIQNIGAYGQEVAQTIFAVTALDLESGTIQRRNNADCEFAYRDSIFKRRLRGRAVVLSVTFDLKPGGTPQPTYPELVKRLDGQLDLATVRETVLAIRREKSMVADADDPNARSCGSFFTNPMIDAAAYAAFQERCPTDHPAWPMDGGRVKLSAAWLIERSGFHKGYVAGGAGLSQKHCLAVINRANAKASEILALKETIQQGVLTTFGIELEPEPLLLSEDPIWSKNC</sequence>
<evidence type="ECO:0000256" key="6">
    <source>
        <dbReference type="ARBA" id="ARBA00015188"/>
    </source>
</evidence>
<feature type="active site" evidence="19">
    <location>
        <position position="174"/>
    </location>
</feature>
<proteinExistence type="inferred from homology"/>
<dbReference type="UniPathway" id="UPA00219"/>
<evidence type="ECO:0000256" key="4">
    <source>
        <dbReference type="ARBA" id="ARBA00004752"/>
    </source>
</evidence>
<evidence type="ECO:0000256" key="13">
    <source>
        <dbReference type="ARBA" id="ARBA00022984"/>
    </source>
</evidence>
<dbReference type="InterPro" id="IPR016169">
    <property type="entry name" value="FAD-bd_PCMH_sub2"/>
</dbReference>
<gene>
    <name evidence="19" type="primary">murB</name>
    <name evidence="21" type="ORF">J3U88_31600</name>
</gene>
<comment type="cofactor">
    <cofactor evidence="1 19">
        <name>FAD</name>
        <dbReference type="ChEBI" id="CHEBI:57692"/>
    </cofactor>
</comment>
<protein>
    <recommendedName>
        <fullName evidence="6 19">UDP-N-acetylenolpyruvoylglucosamine reductase</fullName>
        <ecNumber evidence="5 19">1.3.1.98</ecNumber>
    </recommendedName>
    <alternativeName>
        <fullName evidence="17 19">UDP-N-acetylmuramate dehydrogenase</fullName>
    </alternativeName>
</protein>
<comment type="pathway">
    <text evidence="4 19">Cell wall biogenesis; peptidoglycan biosynthesis.</text>
</comment>
<dbReference type="InterPro" id="IPR036635">
    <property type="entry name" value="MurB_C_sf"/>
</dbReference>
<keyword evidence="7 19" id="KW-0963">Cytoplasm</keyword>
<keyword evidence="13 19" id="KW-0573">Peptidoglycan synthesis</keyword>
<dbReference type="Gene3D" id="3.30.43.10">
    <property type="entry name" value="Uridine Diphospho-n-acetylenolpyruvylglucosamine Reductase, domain 2"/>
    <property type="match status" value="1"/>
</dbReference>
<evidence type="ECO:0000256" key="11">
    <source>
        <dbReference type="ARBA" id="ARBA00022857"/>
    </source>
</evidence>
<dbReference type="GO" id="GO:0051301">
    <property type="term" value="P:cell division"/>
    <property type="evidence" value="ECO:0007669"/>
    <property type="project" value="UniProtKB-KW"/>
</dbReference>
<dbReference type="InterPro" id="IPR006094">
    <property type="entry name" value="Oxid_FAD_bind_N"/>
</dbReference>
<comment type="caution">
    <text evidence="21">The sequence shown here is derived from an EMBL/GenBank/DDBJ whole genome shotgun (WGS) entry which is preliminary data.</text>
</comment>
<evidence type="ECO:0000256" key="3">
    <source>
        <dbReference type="ARBA" id="ARBA00004496"/>
    </source>
</evidence>
<dbReference type="InterPro" id="IPR016167">
    <property type="entry name" value="FAD-bd_PCMH_sub1"/>
</dbReference>
<keyword evidence="16 19" id="KW-0961">Cell wall biogenesis/degradation</keyword>
<evidence type="ECO:0000256" key="16">
    <source>
        <dbReference type="ARBA" id="ARBA00023316"/>
    </source>
</evidence>
<dbReference type="GO" id="GO:0071555">
    <property type="term" value="P:cell wall organization"/>
    <property type="evidence" value="ECO:0007669"/>
    <property type="project" value="UniProtKB-KW"/>
</dbReference>
<evidence type="ECO:0000256" key="19">
    <source>
        <dbReference type="HAMAP-Rule" id="MF_00037"/>
    </source>
</evidence>